<evidence type="ECO:0000313" key="2">
    <source>
        <dbReference type="Proteomes" id="UP000295447"/>
    </source>
</evidence>
<name>A0A4V3G6P6_9ACTN</name>
<organism evidence="1 2">
    <name type="scientific">Kribbella kalugense</name>
    <dbReference type="NCBI Taxonomy" id="2512221"/>
    <lineage>
        <taxon>Bacteria</taxon>
        <taxon>Bacillati</taxon>
        <taxon>Actinomycetota</taxon>
        <taxon>Actinomycetes</taxon>
        <taxon>Propionibacteriales</taxon>
        <taxon>Kribbellaceae</taxon>
        <taxon>Kribbella</taxon>
    </lineage>
</organism>
<sequence>MVGVAAALGQGCLAGCSVAFALEVSGVAAGLAQLVLGVLEFFGEAFDGGSEVGFKVLVGVEFCFGMNS</sequence>
<dbReference type="EMBL" id="SODF01000003">
    <property type="protein sequence ID" value="TDW15574.1"/>
    <property type="molecule type" value="Genomic_DNA"/>
</dbReference>
<comment type="caution">
    <text evidence="1">The sequence shown here is derived from an EMBL/GenBank/DDBJ whole genome shotgun (WGS) entry which is preliminary data.</text>
</comment>
<dbReference type="Proteomes" id="UP000295447">
    <property type="component" value="Unassembled WGS sequence"/>
</dbReference>
<proteinExistence type="predicted"/>
<gene>
    <name evidence="1" type="ORF">EV650_7061</name>
</gene>
<keyword evidence="2" id="KW-1185">Reference proteome</keyword>
<reference evidence="1 2" key="1">
    <citation type="submission" date="2019-03" db="EMBL/GenBank/DDBJ databases">
        <title>Genomic Encyclopedia of Type Strains, Phase III (KMG-III): the genomes of soil and plant-associated and newly described type strains.</title>
        <authorList>
            <person name="Whitman W."/>
        </authorList>
    </citation>
    <scope>NUCLEOTIDE SEQUENCE [LARGE SCALE GENOMIC DNA]</scope>
    <source>
        <strain evidence="1 2">VKM Ac-2570</strain>
    </source>
</reference>
<evidence type="ECO:0000313" key="1">
    <source>
        <dbReference type="EMBL" id="TDW15574.1"/>
    </source>
</evidence>
<dbReference type="AlphaFoldDB" id="A0A4V3G6P6"/>
<accession>A0A4V3G6P6</accession>
<protein>
    <submittedName>
        <fullName evidence="1">Uncharacterized protein</fullName>
    </submittedName>
</protein>